<dbReference type="PANTHER" id="PTHR30270:SF0">
    <property type="entry name" value="THIAMINE-MONOPHOSPHATE KINASE"/>
    <property type="match status" value="1"/>
</dbReference>
<feature type="binding site" evidence="2">
    <location>
        <position position="43"/>
    </location>
    <ligand>
        <name>Mg(2+)</name>
        <dbReference type="ChEBI" id="CHEBI:18420"/>
        <label>1</label>
    </ligand>
</feature>
<feature type="binding site" evidence="2">
    <location>
        <position position="122"/>
    </location>
    <ligand>
        <name>Mg(2+)</name>
        <dbReference type="ChEBI" id="CHEBI:18420"/>
        <label>1</label>
    </ligand>
</feature>
<dbReference type="HAMAP" id="MF_02128">
    <property type="entry name" value="TMP_kinase"/>
    <property type="match status" value="1"/>
</dbReference>
<dbReference type="PIRSF" id="PIRSF005303">
    <property type="entry name" value="Thiam_monoph_kin"/>
    <property type="match status" value="1"/>
</dbReference>
<feature type="binding site" evidence="2">
    <location>
        <position position="214"/>
    </location>
    <ligand>
        <name>Mg(2+)</name>
        <dbReference type="ChEBI" id="CHEBI:18420"/>
        <label>5</label>
    </ligand>
</feature>
<dbReference type="EC" id="2.7.4.16" evidence="2"/>
<protein>
    <recommendedName>
        <fullName evidence="2">Thiamine-monophosphate kinase</fullName>
        <shortName evidence="2">TMP kinase</shortName>
        <shortName evidence="2">Thiamine-phosphate kinase</shortName>
        <ecNumber evidence="2">2.7.4.16</ecNumber>
    </recommendedName>
</protein>
<dbReference type="GO" id="GO:0000287">
    <property type="term" value="F:magnesium ion binding"/>
    <property type="evidence" value="ECO:0007669"/>
    <property type="project" value="UniProtKB-UniRule"/>
</dbReference>
<dbReference type="PANTHER" id="PTHR30270">
    <property type="entry name" value="THIAMINE-MONOPHOSPHATE KINASE"/>
    <property type="match status" value="1"/>
</dbReference>
<dbReference type="GO" id="GO:0005524">
    <property type="term" value="F:ATP binding"/>
    <property type="evidence" value="ECO:0007669"/>
    <property type="project" value="UniProtKB-UniRule"/>
</dbReference>
<feature type="binding site" evidence="2">
    <location>
        <position position="43"/>
    </location>
    <ligand>
        <name>Mg(2+)</name>
        <dbReference type="ChEBI" id="CHEBI:18420"/>
        <label>2</label>
    </ligand>
</feature>
<dbReference type="Gene3D" id="3.90.650.10">
    <property type="entry name" value="PurM-like C-terminal domain"/>
    <property type="match status" value="1"/>
</dbReference>
<feature type="binding site" evidence="2">
    <location>
        <position position="211"/>
    </location>
    <ligand>
        <name>Mg(2+)</name>
        <dbReference type="ChEBI" id="CHEBI:18420"/>
        <label>3</label>
    </ligand>
</feature>
<keyword evidence="2" id="KW-0479">Metal-binding</keyword>
<dbReference type="NCBIfam" id="TIGR01379">
    <property type="entry name" value="thiL"/>
    <property type="match status" value="1"/>
</dbReference>
<comment type="catalytic activity">
    <reaction evidence="2">
        <text>thiamine phosphate + ATP = thiamine diphosphate + ADP</text>
        <dbReference type="Rhea" id="RHEA:15913"/>
        <dbReference type="ChEBI" id="CHEBI:30616"/>
        <dbReference type="ChEBI" id="CHEBI:37575"/>
        <dbReference type="ChEBI" id="CHEBI:58937"/>
        <dbReference type="ChEBI" id="CHEBI:456216"/>
        <dbReference type="EC" id="2.7.4.16"/>
    </reaction>
</comment>
<dbReference type="EMBL" id="FOUF01000013">
    <property type="protein sequence ID" value="SFM32962.1"/>
    <property type="molecule type" value="Genomic_DNA"/>
</dbReference>
<accession>A0A1I4PYS3</accession>
<dbReference type="Proteomes" id="UP000199561">
    <property type="component" value="Unassembled WGS sequence"/>
</dbReference>
<feature type="binding site" evidence="2">
    <location>
        <position position="50"/>
    </location>
    <ligand>
        <name>substrate</name>
    </ligand>
</feature>
<feature type="binding site" evidence="2">
    <location>
        <position position="213"/>
    </location>
    <ligand>
        <name>ATP</name>
        <dbReference type="ChEBI" id="CHEBI:30616"/>
    </ligand>
</feature>
<feature type="binding site" evidence="2">
    <location>
        <position position="26"/>
    </location>
    <ligand>
        <name>Mg(2+)</name>
        <dbReference type="ChEBI" id="CHEBI:18420"/>
        <label>4</label>
    </ligand>
</feature>
<evidence type="ECO:0000313" key="3">
    <source>
        <dbReference type="EMBL" id="SFM32962.1"/>
    </source>
</evidence>
<dbReference type="InterPro" id="IPR010918">
    <property type="entry name" value="PurM-like_C_dom"/>
</dbReference>
<keyword evidence="2" id="KW-0067">ATP-binding</keyword>
<gene>
    <name evidence="2" type="primary">thiL</name>
    <name evidence="3" type="ORF">SAMN05421880_11335</name>
</gene>
<feature type="binding site" evidence="2">
    <location>
        <position position="71"/>
    </location>
    <ligand>
        <name>Mg(2+)</name>
        <dbReference type="ChEBI" id="CHEBI:18420"/>
        <label>2</label>
    </ligand>
</feature>
<dbReference type="AlphaFoldDB" id="A0A1I4PYS3"/>
<dbReference type="GO" id="GO:0009229">
    <property type="term" value="P:thiamine diphosphate biosynthetic process"/>
    <property type="evidence" value="ECO:0007669"/>
    <property type="project" value="UniProtKB-UniRule"/>
</dbReference>
<dbReference type="InterPro" id="IPR006283">
    <property type="entry name" value="ThiL-like"/>
</dbReference>
<proteinExistence type="inferred from homology"/>
<organism evidence="3 4">
    <name type="scientific">Nitrosomonas nitrosa</name>
    <dbReference type="NCBI Taxonomy" id="52442"/>
    <lineage>
        <taxon>Bacteria</taxon>
        <taxon>Pseudomonadati</taxon>
        <taxon>Pseudomonadota</taxon>
        <taxon>Betaproteobacteria</taxon>
        <taxon>Nitrosomonadales</taxon>
        <taxon>Nitrosomonadaceae</taxon>
        <taxon>Nitrosomonas</taxon>
    </lineage>
</organism>
<keyword evidence="1 2" id="KW-0784">Thiamine biosynthesis</keyword>
<comment type="function">
    <text evidence="2">Catalyzes the ATP-dependent phosphorylation of thiamine-monophosphate (TMP) to form thiamine-pyrophosphate (TPP), the active form of vitamin B1.</text>
</comment>
<dbReference type="SUPFAM" id="SSF56042">
    <property type="entry name" value="PurM C-terminal domain-like"/>
    <property type="match status" value="1"/>
</dbReference>
<name>A0A1I4PYS3_9PROT</name>
<dbReference type="CDD" id="cd02194">
    <property type="entry name" value="ThiL"/>
    <property type="match status" value="1"/>
</dbReference>
<evidence type="ECO:0000313" key="4">
    <source>
        <dbReference type="Proteomes" id="UP000199561"/>
    </source>
</evidence>
<dbReference type="InterPro" id="IPR016188">
    <property type="entry name" value="PurM-like_N"/>
</dbReference>
<feature type="binding site" evidence="2">
    <location>
        <begin position="121"/>
        <end position="122"/>
    </location>
    <ligand>
        <name>ATP</name>
        <dbReference type="ChEBI" id="CHEBI:30616"/>
    </ligand>
</feature>
<comment type="pathway">
    <text evidence="2">Cofactor biosynthesis; thiamine diphosphate biosynthesis; thiamine diphosphate from thiamine phosphate: step 1/1.</text>
</comment>
<comment type="caution">
    <text evidence="2">Lacks conserved residue(s) required for the propagation of feature annotation.</text>
</comment>
<comment type="miscellaneous">
    <text evidence="2">Reaction mechanism of ThiL seems to utilize a direct, inline transfer of the gamma-phosphate of ATP to TMP rather than a phosphorylated enzyme intermediate.</text>
</comment>
<keyword evidence="4" id="KW-1185">Reference proteome</keyword>
<dbReference type="InterPro" id="IPR036676">
    <property type="entry name" value="PurM-like_C_sf"/>
</dbReference>
<feature type="binding site" evidence="2">
    <location>
        <position position="42"/>
    </location>
    <ligand>
        <name>Mg(2+)</name>
        <dbReference type="ChEBI" id="CHEBI:18420"/>
        <label>1</label>
    </ligand>
</feature>
<keyword evidence="2" id="KW-0460">Magnesium</keyword>
<feature type="binding site" evidence="2">
    <location>
        <position position="262"/>
    </location>
    <ligand>
        <name>substrate</name>
    </ligand>
</feature>
<dbReference type="UniPathway" id="UPA00060">
    <property type="reaction ID" value="UER00142"/>
</dbReference>
<feature type="binding site" evidence="2">
    <location>
        <position position="71"/>
    </location>
    <ligand>
        <name>Mg(2+)</name>
        <dbReference type="ChEBI" id="CHEBI:18420"/>
        <label>4</label>
    </ligand>
</feature>
<comment type="similarity">
    <text evidence="2">Belongs to the thiamine-monophosphate kinase family.</text>
</comment>
<evidence type="ECO:0000256" key="2">
    <source>
        <dbReference type="HAMAP-Rule" id="MF_02128"/>
    </source>
</evidence>
<feature type="binding site" evidence="2">
    <location>
        <position position="146"/>
    </location>
    <ligand>
        <name>ATP</name>
        <dbReference type="ChEBI" id="CHEBI:30616"/>
    </ligand>
</feature>
<sequence length="323" mass="34750">MNSEFDLIRRYFTRPIHRAVLGIGDDAALIACDPGMDLAISTDTLVADRHFFTDTDPGKLGHKALAVNLSDMAAMGATPRWVTLALTLPVDRIQSQPDWLEAFMRGFFSLANAYQVELIGGDTTRGPLNIGVQIIGEVAKGKALRRSTALPGDDIWVSGQLGDAAMALAHLQRRIELDPAELAACLPALLTPTARVELGQQLIDLARSAIDISDGLLADLGHILECSHTAATVYLAKIPCSTVVKKHMATALAVDCLLAGGDDYELCFTAPESKRVEIMQLAQQLAIPLSCIGEITEGEGLRVLDSNGNALTYEKKGYDHFLT</sequence>
<dbReference type="RefSeq" id="WP_090668582.1">
    <property type="nucleotide sequence ID" value="NZ_FOUF01000013.1"/>
</dbReference>
<dbReference type="GO" id="GO:0009030">
    <property type="term" value="F:thiamine-phosphate kinase activity"/>
    <property type="evidence" value="ECO:0007669"/>
    <property type="project" value="UniProtKB-UniRule"/>
</dbReference>
<dbReference type="Gene3D" id="3.30.1330.10">
    <property type="entry name" value="PurM-like, N-terminal domain"/>
    <property type="match status" value="1"/>
</dbReference>
<dbReference type="STRING" id="52442.SAMN05421880_11335"/>
<feature type="binding site" evidence="2">
    <location>
        <position position="71"/>
    </location>
    <ligand>
        <name>Mg(2+)</name>
        <dbReference type="ChEBI" id="CHEBI:18420"/>
        <label>3</label>
    </ligand>
</feature>
<feature type="binding site" evidence="2">
    <location>
        <position position="41"/>
    </location>
    <ligand>
        <name>Mg(2+)</name>
        <dbReference type="ChEBI" id="CHEBI:18420"/>
        <label>4</label>
    </ligand>
</feature>
<keyword evidence="2 3" id="KW-0418">Kinase</keyword>
<feature type="binding site" evidence="2">
    <location>
        <position position="318"/>
    </location>
    <ligand>
        <name>substrate</name>
    </ligand>
</feature>
<keyword evidence="2" id="KW-0547">Nucleotide-binding</keyword>
<feature type="binding site" evidence="2">
    <location>
        <position position="26"/>
    </location>
    <ligand>
        <name>Mg(2+)</name>
        <dbReference type="ChEBI" id="CHEBI:18420"/>
        <label>3</label>
    </ligand>
</feature>
<dbReference type="GO" id="GO:0009228">
    <property type="term" value="P:thiamine biosynthetic process"/>
    <property type="evidence" value="ECO:0007669"/>
    <property type="project" value="UniProtKB-KW"/>
</dbReference>
<dbReference type="InterPro" id="IPR036921">
    <property type="entry name" value="PurM-like_N_sf"/>
</dbReference>
<keyword evidence="2" id="KW-0808">Transferase</keyword>
<evidence type="ECO:0000256" key="1">
    <source>
        <dbReference type="ARBA" id="ARBA00022977"/>
    </source>
</evidence>
<dbReference type="SUPFAM" id="SSF55326">
    <property type="entry name" value="PurM N-terminal domain-like"/>
    <property type="match status" value="1"/>
</dbReference>
<reference evidence="3 4" key="1">
    <citation type="submission" date="2016-10" db="EMBL/GenBank/DDBJ databases">
        <authorList>
            <person name="de Groot N.N."/>
        </authorList>
    </citation>
    <scope>NUCLEOTIDE SEQUENCE [LARGE SCALE GENOMIC DNA]</scope>
    <source>
        <strain evidence="3 4">Nm146</strain>
    </source>
</reference>
<dbReference type="Pfam" id="PF00586">
    <property type="entry name" value="AIRS"/>
    <property type="match status" value="1"/>
</dbReference>
<dbReference type="Pfam" id="PF02769">
    <property type="entry name" value="AIRS_C"/>
    <property type="match status" value="1"/>
</dbReference>